<accession>A0A0F9AV17</accession>
<dbReference type="EMBL" id="LAZR01040933">
    <property type="protein sequence ID" value="KKL13260.1"/>
    <property type="molecule type" value="Genomic_DNA"/>
</dbReference>
<reference evidence="1" key="1">
    <citation type="journal article" date="2015" name="Nature">
        <title>Complex archaea that bridge the gap between prokaryotes and eukaryotes.</title>
        <authorList>
            <person name="Spang A."/>
            <person name="Saw J.H."/>
            <person name="Jorgensen S.L."/>
            <person name="Zaremba-Niedzwiedzka K."/>
            <person name="Martijn J."/>
            <person name="Lind A.E."/>
            <person name="van Eijk R."/>
            <person name="Schleper C."/>
            <person name="Guy L."/>
            <person name="Ettema T.J."/>
        </authorList>
    </citation>
    <scope>NUCLEOTIDE SEQUENCE</scope>
</reference>
<sequence>MKNEKAIKKLLEEITEDIYQSSEGQCPLCGEKDYPVCGDKKGYGEVLAEDAEEWRLDHTEKCPVTKLDQLLALLTEKPIRDIEKSPVPCPKCRRVDGLMWDARP</sequence>
<gene>
    <name evidence="1" type="ORF">LCGC14_2527570</name>
</gene>
<feature type="non-terminal residue" evidence="1">
    <location>
        <position position="104"/>
    </location>
</feature>
<protein>
    <submittedName>
        <fullName evidence="1">Uncharacterized protein</fullName>
    </submittedName>
</protein>
<name>A0A0F9AV17_9ZZZZ</name>
<dbReference type="AlphaFoldDB" id="A0A0F9AV17"/>
<organism evidence="1">
    <name type="scientific">marine sediment metagenome</name>
    <dbReference type="NCBI Taxonomy" id="412755"/>
    <lineage>
        <taxon>unclassified sequences</taxon>
        <taxon>metagenomes</taxon>
        <taxon>ecological metagenomes</taxon>
    </lineage>
</organism>
<comment type="caution">
    <text evidence="1">The sequence shown here is derived from an EMBL/GenBank/DDBJ whole genome shotgun (WGS) entry which is preliminary data.</text>
</comment>
<evidence type="ECO:0000313" key="1">
    <source>
        <dbReference type="EMBL" id="KKL13260.1"/>
    </source>
</evidence>
<proteinExistence type="predicted"/>